<organism evidence="3 4">
    <name type="scientific">Rhamnella rubrinervis</name>
    <dbReference type="NCBI Taxonomy" id="2594499"/>
    <lineage>
        <taxon>Eukaryota</taxon>
        <taxon>Viridiplantae</taxon>
        <taxon>Streptophyta</taxon>
        <taxon>Embryophyta</taxon>
        <taxon>Tracheophyta</taxon>
        <taxon>Spermatophyta</taxon>
        <taxon>Magnoliopsida</taxon>
        <taxon>eudicotyledons</taxon>
        <taxon>Gunneridae</taxon>
        <taxon>Pentapetalae</taxon>
        <taxon>rosids</taxon>
        <taxon>fabids</taxon>
        <taxon>Rosales</taxon>
        <taxon>Rhamnaceae</taxon>
        <taxon>rhamnoid group</taxon>
        <taxon>Rhamneae</taxon>
        <taxon>Rhamnella</taxon>
    </lineage>
</organism>
<dbReference type="AlphaFoldDB" id="A0A8K0H359"/>
<name>A0A8K0H359_9ROSA</name>
<sequence>MHSSIPCSFKEALDLHDTAPGPNGEGSAATPKSLPLTFFHILFLGMQPLQRLFFYQVPSLITTKLFLDSIVPKLKHSLFLTLHHYLPLAGNLTWPQDSHKPMVDSAVTGATSSRKKLVYTVDCRPRLKLAIPSTCFGNCVGGGLEFVEADDLVGEDGLVSAVVVLSKSIRNMDCMNGFMWSKEDVAGYIHSTAETGNEMGPIGVAGSPRFEVYSTDFGWGRPKKVEMTFIDRTGAICMSESKNGNGGVEIGLALKLKKMEAFASFFAKGLEAL</sequence>
<dbReference type="Gene3D" id="3.30.559.10">
    <property type="entry name" value="Chloramphenicol acetyltransferase-like domain"/>
    <property type="match status" value="1"/>
</dbReference>
<keyword evidence="1" id="KW-0808">Transferase</keyword>
<dbReference type="EMBL" id="VOIH02000006">
    <property type="protein sequence ID" value="KAF3444867.1"/>
    <property type="molecule type" value="Genomic_DNA"/>
</dbReference>
<keyword evidence="2" id="KW-0012">Acyltransferase</keyword>
<dbReference type="GO" id="GO:0016747">
    <property type="term" value="F:acyltransferase activity, transferring groups other than amino-acyl groups"/>
    <property type="evidence" value="ECO:0007669"/>
    <property type="project" value="UniProtKB-ARBA"/>
</dbReference>
<evidence type="ECO:0000256" key="2">
    <source>
        <dbReference type="ARBA" id="ARBA00023315"/>
    </source>
</evidence>
<accession>A0A8K0H359</accession>
<reference evidence="3" key="1">
    <citation type="submission" date="2020-03" db="EMBL/GenBank/DDBJ databases">
        <title>A high-quality chromosome-level genome assembly of a woody plant with both climbing and erect habits, Rhamnella rubrinervis.</title>
        <authorList>
            <person name="Lu Z."/>
            <person name="Yang Y."/>
            <person name="Zhu X."/>
            <person name="Sun Y."/>
        </authorList>
    </citation>
    <scope>NUCLEOTIDE SEQUENCE</scope>
    <source>
        <strain evidence="3">BYM</strain>
        <tissue evidence="3">Leaf</tissue>
    </source>
</reference>
<dbReference type="PANTHER" id="PTHR31625">
    <property type="match status" value="1"/>
</dbReference>
<dbReference type="Proteomes" id="UP000796880">
    <property type="component" value="Unassembled WGS sequence"/>
</dbReference>
<gene>
    <name evidence="3" type="ORF">FNV43_RR14560</name>
</gene>
<keyword evidence="4" id="KW-1185">Reference proteome</keyword>
<evidence type="ECO:0000256" key="1">
    <source>
        <dbReference type="ARBA" id="ARBA00022679"/>
    </source>
</evidence>
<protein>
    <submittedName>
        <fullName evidence="3">Uncharacterized protein</fullName>
    </submittedName>
</protein>
<comment type="caution">
    <text evidence="3">The sequence shown here is derived from an EMBL/GenBank/DDBJ whole genome shotgun (WGS) entry which is preliminary data.</text>
</comment>
<evidence type="ECO:0000313" key="3">
    <source>
        <dbReference type="EMBL" id="KAF3444867.1"/>
    </source>
</evidence>
<dbReference type="InterPro" id="IPR051504">
    <property type="entry name" value="Plant_metabolite_acyltrans"/>
</dbReference>
<proteinExistence type="predicted"/>
<dbReference type="Pfam" id="PF02458">
    <property type="entry name" value="Transferase"/>
    <property type="match status" value="1"/>
</dbReference>
<dbReference type="OrthoDB" id="1862401at2759"/>
<evidence type="ECO:0000313" key="4">
    <source>
        <dbReference type="Proteomes" id="UP000796880"/>
    </source>
</evidence>
<dbReference type="InterPro" id="IPR023213">
    <property type="entry name" value="CAT-like_dom_sf"/>
</dbReference>